<dbReference type="Proteomes" id="UP000637239">
    <property type="component" value="Chromosome 1"/>
</dbReference>
<name>A0A7R7ZJ52_ASPCH</name>
<evidence type="ECO:0000313" key="2">
    <source>
        <dbReference type="Proteomes" id="UP000637239"/>
    </source>
</evidence>
<protein>
    <submittedName>
        <fullName evidence="1">Uncharacterized protein</fullName>
    </submittedName>
</protein>
<dbReference type="AlphaFoldDB" id="A0A7R7ZJ52"/>
<evidence type="ECO:0000313" key="1">
    <source>
        <dbReference type="EMBL" id="BCR82637.1"/>
    </source>
</evidence>
<dbReference type="RefSeq" id="XP_043131159.1">
    <property type="nucleotide sequence ID" value="XM_043278741.1"/>
</dbReference>
<keyword evidence="2" id="KW-1185">Reference proteome</keyword>
<proteinExistence type="predicted"/>
<reference evidence="1" key="2">
    <citation type="submission" date="2021-02" db="EMBL/GenBank/DDBJ databases">
        <title>Aspergillus chevalieri M1 genome sequence.</title>
        <authorList>
            <person name="Kadooka C."/>
            <person name="Mori K."/>
            <person name="Futagami T."/>
        </authorList>
    </citation>
    <scope>NUCLEOTIDE SEQUENCE</scope>
    <source>
        <strain evidence="1">M1</strain>
    </source>
</reference>
<dbReference type="EMBL" id="AP024416">
    <property type="protein sequence ID" value="BCR82637.1"/>
    <property type="molecule type" value="Genomic_DNA"/>
</dbReference>
<reference evidence="1" key="1">
    <citation type="submission" date="2021-01" db="EMBL/GenBank/DDBJ databases">
        <authorList>
            <consortium name="Aspergillus chevalieri M1 genome sequencing consortium"/>
            <person name="Kazuki M."/>
            <person name="Futagami T."/>
        </authorList>
    </citation>
    <scope>NUCLEOTIDE SEQUENCE</scope>
    <source>
        <strain evidence="1">M1</strain>
    </source>
</reference>
<dbReference type="KEGG" id="ache:ACHE_10039A"/>
<accession>A0A7R7ZJ52</accession>
<dbReference type="GeneID" id="66976996"/>
<organism evidence="1 2">
    <name type="scientific">Aspergillus chevalieri</name>
    <name type="common">Eurotium chevalieri</name>
    <dbReference type="NCBI Taxonomy" id="182096"/>
    <lineage>
        <taxon>Eukaryota</taxon>
        <taxon>Fungi</taxon>
        <taxon>Dikarya</taxon>
        <taxon>Ascomycota</taxon>
        <taxon>Pezizomycotina</taxon>
        <taxon>Eurotiomycetes</taxon>
        <taxon>Eurotiomycetidae</taxon>
        <taxon>Eurotiales</taxon>
        <taxon>Aspergillaceae</taxon>
        <taxon>Aspergillus</taxon>
        <taxon>Aspergillus subgen. Aspergillus</taxon>
    </lineage>
</organism>
<sequence length="89" mass="10420">MYQRGLPRQDHGRMTSHKLQEHLMNATSNRNLAVYTSSMNLMTFPEVGDGVCHPRHRGRVCRHDLILKEFLNNQTLGYLLKVDQWADNR</sequence>
<gene>
    <name evidence="1" type="ORF">ACHE_10039A</name>
</gene>